<dbReference type="PANTHER" id="PTHR42648:SF32">
    <property type="entry name" value="RIBONUCLEASE H-LIKE DOMAIN, GAG-PRE-INTEGRASE DOMAIN PROTEIN-RELATED"/>
    <property type="match status" value="1"/>
</dbReference>
<reference evidence="3" key="1">
    <citation type="journal article" date="2019" name="Sci. Rep.">
        <title>Draft genome of Tanacetum cinerariifolium, the natural source of mosquito coil.</title>
        <authorList>
            <person name="Yamashiro T."/>
            <person name="Shiraishi A."/>
            <person name="Satake H."/>
            <person name="Nakayama K."/>
        </authorList>
    </citation>
    <scope>NUCLEOTIDE SEQUENCE</scope>
</reference>
<evidence type="ECO:0000256" key="1">
    <source>
        <dbReference type="SAM" id="MobiDB-lite"/>
    </source>
</evidence>
<protein>
    <submittedName>
        <fullName evidence="3">Putative ribonuclease H-like domain-containing protein</fullName>
    </submittedName>
</protein>
<evidence type="ECO:0000259" key="2">
    <source>
        <dbReference type="Pfam" id="PF13976"/>
    </source>
</evidence>
<feature type="domain" description="GAG-pre-integrase" evidence="2">
    <location>
        <begin position="488"/>
        <end position="561"/>
    </location>
</feature>
<dbReference type="Pfam" id="PF13976">
    <property type="entry name" value="gag_pre-integrs"/>
    <property type="match status" value="1"/>
</dbReference>
<dbReference type="AlphaFoldDB" id="A0A699JLH2"/>
<comment type="caution">
    <text evidence="3">The sequence shown here is derived from an EMBL/GenBank/DDBJ whole genome shotgun (WGS) entry which is preliminary data.</text>
</comment>
<dbReference type="PANTHER" id="PTHR42648">
    <property type="entry name" value="TRANSPOSASE, PUTATIVE-RELATED"/>
    <property type="match status" value="1"/>
</dbReference>
<dbReference type="Gene3D" id="3.30.420.10">
    <property type="entry name" value="Ribonuclease H-like superfamily/Ribonuclease H"/>
    <property type="match status" value="1"/>
</dbReference>
<feature type="non-terminal residue" evidence="3">
    <location>
        <position position="1"/>
    </location>
</feature>
<accession>A0A699JLH2</accession>
<feature type="region of interest" description="Disordered" evidence="1">
    <location>
        <begin position="1"/>
        <end position="29"/>
    </location>
</feature>
<dbReference type="InterPro" id="IPR025724">
    <property type="entry name" value="GAG-pre-integrase_dom"/>
</dbReference>
<dbReference type="InterPro" id="IPR036397">
    <property type="entry name" value="RNaseH_sf"/>
</dbReference>
<dbReference type="InterPro" id="IPR039537">
    <property type="entry name" value="Retrotran_Ty1/copia-like"/>
</dbReference>
<dbReference type="EMBL" id="BKCJ010425037">
    <property type="protein sequence ID" value="GFA44378.1"/>
    <property type="molecule type" value="Genomic_DNA"/>
</dbReference>
<dbReference type="GO" id="GO:0003676">
    <property type="term" value="F:nucleic acid binding"/>
    <property type="evidence" value="ECO:0007669"/>
    <property type="project" value="InterPro"/>
</dbReference>
<evidence type="ECO:0000313" key="3">
    <source>
        <dbReference type="EMBL" id="GFA44378.1"/>
    </source>
</evidence>
<gene>
    <name evidence="3" type="ORF">Tci_616350</name>
</gene>
<organism evidence="3">
    <name type="scientific">Tanacetum cinerariifolium</name>
    <name type="common">Dalmatian daisy</name>
    <name type="synonym">Chrysanthemum cinerariifolium</name>
    <dbReference type="NCBI Taxonomy" id="118510"/>
    <lineage>
        <taxon>Eukaryota</taxon>
        <taxon>Viridiplantae</taxon>
        <taxon>Streptophyta</taxon>
        <taxon>Embryophyta</taxon>
        <taxon>Tracheophyta</taxon>
        <taxon>Spermatophyta</taxon>
        <taxon>Magnoliopsida</taxon>
        <taxon>eudicotyledons</taxon>
        <taxon>Gunneridae</taxon>
        <taxon>Pentapetalae</taxon>
        <taxon>asterids</taxon>
        <taxon>campanulids</taxon>
        <taxon>Asterales</taxon>
        <taxon>Asteraceae</taxon>
        <taxon>Asteroideae</taxon>
        <taxon>Anthemideae</taxon>
        <taxon>Anthemidinae</taxon>
        <taxon>Tanacetum</taxon>
    </lineage>
</organism>
<feature type="compositionally biased region" description="Basic and acidic residues" evidence="1">
    <location>
        <begin position="8"/>
        <end position="25"/>
    </location>
</feature>
<name>A0A699JLH2_TANCI</name>
<sequence>GRYSRSPRNQDNRPRNQDSSRKTLNMEDPSSKAMVATDGVGFDWSYMADEEVLTNMALMAFSNSEIQNSKTCSNTCLKSFETFKTQYDNLRIEFNKSEFNLTTYKRGLASVEEQLVFYKKNEEVKKTDNSRTGLGFTSYNDVAPPPTGLFAPPSINLSNSGLEEFQQPEFKGYGPKDIWVSDSDEDESEEMVLKSDNVQHKPEQANQPRKMVQKPMLKNVEKRMVQMEVRPVWNNAMRTNHQNFSNSRRNFAPTAVLTKFGIVPISTARQSSSRAAAPVIAARPINTAAFKPLVNVAKPRQNALQTSHSLSRRPFYQQAALKNRNFNNNVNTAKANSVNTAKGNNIQSITSVVGNQGTNVVQSLACWVWRPKIKVQDHVSKNSRSYICKQFDYVDPEGRLKSMMEGMLALGGAKGGKITGKGTIRTGKLDFEDVYFVKELQFNLLSVLQMCDKKNSVLFTDTECFVLSPDFKLANESQVLLKVSRKNNMYSFDMKNIVPQKDLTCLLAKATNDESMLWHRRLGHNNFKNINKLVKDNLVRGLPSKRFENNQTCVACLKGKQHKVSFKSKLPNSISQSLFMLHMDLFGPTSMSSIMHKKYCLVITDDFSRFTWVFF</sequence>
<proteinExistence type="predicted"/>